<dbReference type="PANTHER" id="PTHR40396:SF1">
    <property type="entry name" value="ATPASE AAA-TYPE CORE DOMAIN-CONTAINING PROTEIN"/>
    <property type="match status" value="1"/>
</dbReference>
<dbReference type="PANTHER" id="PTHR40396">
    <property type="entry name" value="ATPASE-LIKE PROTEIN"/>
    <property type="match status" value="1"/>
</dbReference>
<dbReference type="InterPro" id="IPR027417">
    <property type="entry name" value="P-loop_NTPase"/>
</dbReference>
<keyword evidence="2" id="KW-0547">Nucleotide-binding</keyword>
<accession>A0AAW5TMJ9</accession>
<dbReference type="GO" id="GO:0005524">
    <property type="term" value="F:ATP binding"/>
    <property type="evidence" value="ECO:0007669"/>
    <property type="project" value="UniProtKB-KW"/>
</dbReference>
<dbReference type="GO" id="GO:0016887">
    <property type="term" value="F:ATP hydrolysis activity"/>
    <property type="evidence" value="ECO:0007669"/>
    <property type="project" value="InterPro"/>
</dbReference>
<feature type="non-terminal residue" evidence="2">
    <location>
        <position position="1"/>
    </location>
</feature>
<feature type="non-terminal residue" evidence="2">
    <location>
        <position position="77"/>
    </location>
</feature>
<gene>
    <name evidence="2" type="ORF">OJ930_12575</name>
</gene>
<proteinExistence type="predicted"/>
<evidence type="ECO:0000313" key="3">
    <source>
        <dbReference type="Proteomes" id="UP001208853"/>
    </source>
</evidence>
<feature type="domain" description="ATPase AAA-type core" evidence="1">
    <location>
        <begin position="3"/>
        <end position="77"/>
    </location>
</feature>
<reference evidence="2" key="1">
    <citation type="submission" date="2022-10" db="EMBL/GenBank/DDBJ databases">
        <title>Comparative genomic study of S. anginosus.</title>
        <authorList>
            <person name="Prasad A."/>
            <person name="Ene A."/>
            <person name="Jablonska S."/>
            <person name="Du J."/>
            <person name="Wolfe A.J."/>
            <person name="Putonti C."/>
        </authorList>
    </citation>
    <scope>NUCLEOTIDE SEQUENCE</scope>
    <source>
        <strain evidence="2">UMB6888</strain>
    </source>
</reference>
<dbReference type="AlphaFoldDB" id="A0AAW5TMJ9"/>
<keyword evidence="2" id="KW-0067">ATP-binding</keyword>
<organism evidence="2 3">
    <name type="scientific">Streptococcus anginosus</name>
    <dbReference type="NCBI Taxonomy" id="1328"/>
    <lineage>
        <taxon>Bacteria</taxon>
        <taxon>Bacillati</taxon>
        <taxon>Bacillota</taxon>
        <taxon>Bacilli</taxon>
        <taxon>Lactobacillales</taxon>
        <taxon>Streptococcaceae</taxon>
        <taxon>Streptococcus</taxon>
        <taxon>Streptococcus anginosus group</taxon>
    </lineage>
</organism>
<evidence type="ECO:0000259" key="1">
    <source>
        <dbReference type="Pfam" id="PF13304"/>
    </source>
</evidence>
<name>A0AAW5TMJ9_STRAP</name>
<dbReference type="SUPFAM" id="SSF52540">
    <property type="entry name" value="P-loop containing nucleoside triphosphate hydrolases"/>
    <property type="match status" value="1"/>
</dbReference>
<comment type="caution">
    <text evidence="2">The sequence shown here is derived from an EMBL/GenBank/DDBJ whole genome shotgun (WGS) entry which is preliminary data.</text>
</comment>
<dbReference type="Pfam" id="PF13304">
    <property type="entry name" value="AAA_21"/>
    <property type="match status" value="1"/>
</dbReference>
<dbReference type="Proteomes" id="UP001208853">
    <property type="component" value="Unassembled WGS sequence"/>
</dbReference>
<evidence type="ECO:0000313" key="2">
    <source>
        <dbReference type="EMBL" id="MCW1073803.1"/>
    </source>
</evidence>
<dbReference type="InterPro" id="IPR003959">
    <property type="entry name" value="ATPase_AAA_core"/>
</dbReference>
<dbReference type="EMBL" id="JAPAIK010000618">
    <property type="protein sequence ID" value="MCW1073803.1"/>
    <property type="molecule type" value="Genomic_DNA"/>
</dbReference>
<protein>
    <submittedName>
        <fullName evidence="2">ATP-binding protein</fullName>
    </submittedName>
</protein>
<dbReference type="Gene3D" id="3.40.50.300">
    <property type="entry name" value="P-loop containing nucleotide triphosphate hydrolases"/>
    <property type="match status" value="1"/>
</dbReference>
<sequence>VTFSIADESDGTRRFLELLPMLFDLSTRDESRVYVVDEVEHSMHPSLTKAIIRAYLEERPQDSRSQLIATTHETELL</sequence>